<name>A0ABV6FKD9_9BURK</name>
<sequence>MPRLAFPPTPLLPLVSLLLSMSAPVHAATLHLCPASAAPKAALSAPASGPDAADMRLVVTDGAALTGCRSVSLGRAQVEALHVLGPADKPATTILLQGGEKDGRFVVSERTLLPDDDAGPAAPQPMPLRANLLDGMALRPYGVEERVQARLDGGRLRIACRAGTRPAGVLLTGPWYLPRLRAVLQARFSGRGQFTWQAADAAHAAREAALDMGLLDAGKGVATTRLALPAGLDRASWRHVVVACPLGGGTLALDSLTLEPEAPRPAPRSTWIWDRSEWHVRAEALLDWAASEKLGELFIVVALEDGRVKEPEALAGFVRRARQRGIAVSAVEGDPHMVLPAQRAATAARARAYAAYNAAAAPSARLASIQFDIEPYLLPEHVLPAARMDREYLATAAALREAAGPIPLEFVVPFWWNDRPGLLDGLARSADALSVMDYRTDPEQIVRFAVPFLDWGAAHGKRVRIALEAGPLPAETQRRYRRAPGGAPGDMLLLGVGGQQVLVLLRQPLAHPGAQAYQLTGTRHIDGSATTFHKDKDALRALLPRLEADFGAWPGFAGIALHEIR</sequence>
<reference evidence="2 3" key="1">
    <citation type="submission" date="2024-09" db="EMBL/GenBank/DDBJ databases">
        <authorList>
            <person name="Sun Q."/>
            <person name="Mori K."/>
        </authorList>
    </citation>
    <scope>NUCLEOTIDE SEQUENCE [LARGE SCALE GENOMIC DNA]</scope>
    <source>
        <strain evidence="2 3">CCM 7792</strain>
    </source>
</reference>
<gene>
    <name evidence="2" type="ORF">ACFFJK_19075</name>
</gene>
<feature type="chain" id="PRO_5046672847" evidence="1">
    <location>
        <begin position="28"/>
        <end position="565"/>
    </location>
</feature>
<organism evidence="2 3">
    <name type="scientific">Massilia consociata</name>
    <dbReference type="NCBI Taxonomy" id="760117"/>
    <lineage>
        <taxon>Bacteria</taxon>
        <taxon>Pseudomonadati</taxon>
        <taxon>Pseudomonadota</taxon>
        <taxon>Betaproteobacteria</taxon>
        <taxon>Burkholderiales</taxon>
        <taxon>Oxalobacteraceae</taxon>
        <taxon>Telluria group</taxon>
        <taxon>Massilia</taxon>
    </lineage>
</organism>
<dbReference type="RefSeq" id="WP_379681244.1">
    <property type="nucleotide sequence ID" value="NZ_JBHLWP010000017.1"/>
</dbReference>
<evidence type="ECO:0000256" key="1">
    <source>
        <dbReference type="SAM" id="SignalP"/>
    </source>
</evidence>
<dbReference type="EMBL" id="JBHLWP010000017">
    <property type="protein sequence ID" value="MFC0254005.1"/>
    <property type="molecule type" value="Genomic_DNA"/>
</dbReference>
<proteinExistence type="predicted"/>
<keyword evidence="1" id="KW-0732">Signal</keyword>
<feature type="signal peptide" evidence="1">
    <location>
        <begin position="1"/>
        <end position="27"/>
    </location>
</feature>
<evidence type="ECO:0000313" key="3">
    <source>
        <dbReference type="Proteomes" id="UP001589773"/>
    </source>
</evidence>
<dbReference type="Proteomes" id="UP001589773">
    <property type="component" value="Unassembled WGS sequence"/>
</dbReference>
<evidence type="ECO:0000313" key="2">
    <source>
        <dbReference type="EMBL" id="MFC0254005.1"/>
    </source>
</evidence>
<protein>
    <submittedName>
        <fullName evidence="2">Uncharacterized protein</fullName>
    </submittedName>
</protein>
<keyword evidence="3" id="KW-1185">Reference proteome</keyword>
<comment type="caution">
    <text evidence="2">The sequence shown here is derived from an EMBL/GenBank/DDBJ whole genome shotgun (WGS) entry which is preliminary data.</text>
</comment>
<accession>A0ABV6FKD9</accession>